<dbReference type="SUPFAM" id="SSF53756">
    <property type="entry name" value="UDP-Glycosyltransferase/glycogen phosphorylase"/>
    <property type="match status" value="1"/>
</dbReference>
<evidence type="ECO:0000313" key="2">
    <source>
        <dbReference type="EMBL" id="CAE0458166.1"/>
    </source>
</evidence>
<sequence length="269" mass="30307">MSHPRIQISIVVNGNINVVTKYAALAATLRRDGHQIRFLSNAEHKNHVMDVSPEMTFVPLFLSSFNDKREFMTLIKNTSNGIELQRLVRSNPELQTAMAKCDSVTFMTLLKRMRSSKDYGSTVIEDLTCNEPDLLIAGHQSEYFGAYARKVLDIPSICLFPEPVPKGSQDHLSMWASYDNAMTSLDMPPLISKFPGRKKFTVSIINQELMGMTSIKLDDDFDPSNLRDVIKSIENESSPRNKGKSANFRECYKKGDHRSSKRQLNAVGA</sequence>
<accession>A0A7S3V5A3</accession>
<organism evidence="2">
    <name type="scientific">Chaetoceros debilis</name>
    <dbReference type="NCBI Taxonomy" id="122233"/>
    <lineage>
        <taxon>Eukaryota</taxon>
        <taxon>Sar</taxon>
        <taxon>Stramenopiles</taxon>
        <taxon>Ochrophyta</taxon>
        <taxon>Bacillariophyta</taxon>
        <taxon>Coscinodiscophyceae</taxon>
        <taxon>Chaetocerotophycidae</taxon>
        <taxon>Chaetocerotales</taxon>
        <taxon>Chaetocerotaceae</taxon>
        <taxon>Chaetoceros</taxon>
    </lineage>
</organism>
<dbReference type="Gene3D" id="3.40.50.2000">
    <property type="entry name" value="Glycogen Phosphorylase B"/>
    <property type="match status" value="1"/>
</dbReference>
<evidence type="ECO:0000256" key="1">
    <source>
        <dbReference type="SAM" id="MobiDB-lite"/>
    </source>
</evidence>
<gene>
    <name evidence="2" type="ORF">CDEB00056_LOCUS3007</name>
</gene>
<reference evidence="2" key="1">
    <citation type="submission" date="2021-01" db="EMBL/GenBank/DDBJ databases">
        <authorList>
            <person name="Corre E."/>
            <person name="Pelletier E."/>
            <person name="Niang G."/>
            <person name="Scheremetjew M."/>
            <person name="Finn R."/>
            <person name="Kale V."/>
            <person name="Holt S."/>
            <person name="Cochrane G."/>
            <person name="Meng A."/>
            <person name="Brown T."/>
            <person name="Cohen L."/>
        </authorList>
    </citation>
    <scope>NUCLEOTIDE SEQUENCE</scope>
    <source>
        <strain evidence="2">MM31A-1</strain>
    </source>
</reference>
<proteinExistence type="predicted"/>
<name>A0A7S3V5A3_9STRA</name>
<dbReference type="AlphaFoldDB" id="A0A7S3V5A3"/>
<protein>
    <submittedName>
        <fullName evidence="2">Uncharacterized protein</fullName>
    </submittedName>
</protein>
<feature type="region of interest" description="Disordered" evidence="1">
    <location>
        <begin position="233"/>
        <end position="269"/>
    </location>
</feature>
<dbReference type="EMBL" id="HBIO01004389">
    <property type="protein sequence ID" value="CAE0458166.1"/>
    <property type="molecule type" value="Transcribed_RNA"/>
</dbReference>